<dbReference type="EMBL" id="BNAB01000020">
    <property type="protein sequence ID" value="GHE05018.1"/>
    <property type="molecule type" value="Genomic_DNA"/>
</dbReference>
<dbReference type="Gene3D" id="3.40.50.150">
    <property type="entry name" value="Vaccinia Virus protein VP39"/>
    <property type="match status" value="1"/>
</dbReference>
<protein>
    <recommendedName>
        <fullName evidence="5">Methyltransferase</fullName>
    </recommendedName>
</protein>
<dbReference type="InterPro" id="IPR011990">
    <property type="entry name" value="TPR-like_helical_dom_sf"/>
</dbReference>
<dbReference type="SUPFAM" id="SSF48452">
    <property type="entry name" value="TPR-like"/>
    <property type="match status" value="1"/>
</dbReference>
<keyword evidence="3" id="KW-1185">Reference proteome</keyword>
<evidence type="ECO:0000313" key="2">
    <source>
        <dbReference type="EMBL" id="SDX61274.1"/>
    </source>
</evidence>
<evidence type="ECO:0008006" key="5">
    <source>
        <dbReference type="Google" id="ProtNLM"/>
    </source>
</evidence>
<gene>
    <name evidence="1" type="ORF">GCM10008024_34400</name>
    <name evidence="2" type="ORF">SAMN05444006_12160</name>
</gene>
<dbReference type="InterPro" id="IPR029063">
    <property type="entry name" value="SAM-dependent_MTases_sf"/>
</dbReference>
<evidence type="ECO:0000313" key="3">
    <source>
        <dbReference type="Proteomes" id="UP000199541"/>
    </source>
</evidence>
<name>A0AAN4UV11_9RHOB</name>
<organism evidence="1 4">
    <name type="scientific">Allgaiera indica</name>
    <dbReference type="NCBI Taxonomy" id="765699"/>
    <lineage>
        <taxon>Bacteria</taxon>
        <taxon>Pseudomonadati</taxon>
        <taxon>Pseudomonadota</taxon>
        <taxon>Alphaproteobacteria</taxon>
        <taxon>Rhodobacterales</taxon>
        <taxon>Paracoccaceae</taxon>
        <taxon>Allgaiera</taxon>
    </lineage>
</organism>
<reference evidence="1" key="1">
    <citation type="journal article" date="2014" name="Int. J. Syst. Evol. Microbiol.">
        <title>Complete genome sequence of Corynebacterium casei LMG S-19264T (=DSM 44701T), isolated from a smear-ripened cheese.</title>
        <authorList>
            <consortium name="US DOE Joint Genome Institute (JGI-PGF)"/>
            <person name="Walter F."/>
            <person name="Albersmeier A."/>
            <person name="Kalinowski J."/>
            <person name="Ruckert C."/>
        </authorList>
    </citation>
    <scope>NUCLEOTIDE SEQUENCE</scope>
    <source>
        <strain evidence="1">CGMCC 1.10859</strain>
    </source>
</reference>
<reference evidence="1" key="3">
    <citation type="submission" date="2023-06" db="EMBL/GenBank/DDBJ databases">
        <authorList>
            <person name="Sun Q."/>
            <person name="Zhou Y."/>
        </authorList>
    </citation>
    <scope>NUCLEOTIDE SEQUENCE</scope>
    <source>
        <strain evidence="1">CGMCC 1.10859</strain>
    </source>
</reference>
<comment type="caution">
    <text evidence="1">The sequence shown here is derived from an EMBL/GenBank/DDBJ whole genome shotgun (WGS) entry which is preliminary data.</text>
</comment>
<proteinExistence type="predicted"/>
<dbReference type="Gene3D" id="1.25.40.10">
    <property type="entry name" value="Tetratricopeptide repeat domain"/>
    <property type="match status" value="1"/>
</dbReference>
<sequence length="354" mass="35506">MALHDHVVPLIVEGRTAELAEALIDLPGYALTNLPAGCMGPALDWLVEAGRLDEALVLYHSAHAVQAALPLPLSLAEGLAARGLDDQALDLLKGWREGARKRPGEYLTQADALERLAGPGAALPVMAAAARAFPQSGAFASHNARLLLETGDAAAALAELDRGLEADPIQPPWVRGLRAALSGAPVTLGMLTLELPLDLLGPGPLLEILRGQHRAGARAAALAGLADGAAIHDAAAGPGALALMLAAAAPGATVSASDPDAPLAALAIRNLAANGLAGALTGALTEGQGASILITRLTEAAPEIPASVIRLILEPAPGLSAPALTAHLTALFAAGFTLDLAAGGADLVVLSRPA</sequence>
<dbReference type="Pfam" id="PF14559">
    <property type="entry name" value="TPR_19"/>
    <property type="match status" value="1"/>
</dbReference>
<reference evidence="2 3" key="2">
    <citation type="submission" date="2016-10" db="EMBL/GenBank/DDBJ databases">
        <authorList>
            <person name="Varghese N."/>
            <person name="Submissions S."/>
        </authorList>
    </citation>
    <scope>NUCLEOTIDE SEQUENCE [LARGE SCALE GENOMIC DNA]</scope>
    <source>
        <strain evidence="2 3">DSM 24802</strain>
    </source>
</reference>
<dbReference type="Proteomes" id="UP000199541">
    <property type="component" value="Unassembled WGS sequence"/>
</dbReference>
<accession>A0AAN4UV11</accession>
<dbReference type="RefSeq" id="WP_035838317.1">
    <property type="nucleotide sequence ID" value="NZ_BNAB01000020.1"/>
</dbReference>
<dbReference type="EMBL" id="FNOB01000021">
    <property type="protein sequence ID" value="SDX61274.1"/>
    <property type="molecule type" value="Genomic_DNA"/>
</dbReference>
<dbReference type="Proteomes" id="UP000634647">
    <property type="component" value="Unassembled WGS sequence"/>
</dbReference>
<dbReference type="SUPFAM" id="SSF53335">
    <property type="entry name" value="S-adenosyl-L-methionine-dependent methyltransferases"/>
    <property type="match status" value="1"/>
</dbReference>
<dbReference type="AlphaFoldDB" id="A0AAN4UV11"/>
<evidence type="ECO:0000313" key="1">
    <source>
        <dbReference type="EMBL" id="GHE05018.1"/>
    </source>
</evidence>
<evidence type="ECO:0000313" key="4">
    <source>
        <dbReference type="Proteomes" id="UP000634647"/>
    </source>
</evidence>